<keyword evidence="7" id="KW-1185">Reference proteome</keyword>
<comment type="subcellular location">
    <subcellularLocation>
        <location evidence="1">Membrane</location>
    </subcellularLocation>
</comment>
<evidence type="ECO:0000256" key="4">
    <source>
        <dbReference type="ARBA" id="ARBA00023180"/>
    </source>
</evidence>
<accession>A0A8C9RW49</accession>
<dbReference type="SUPFAM" id="SSF48726">
    <property type="entry name" value="Immunoglobulin"/>
    <property type="match status" value="1"/>
</dbReference>
<reference evidence="6" key="3">
    <citation type="submission" date="2025-09" db="UniProtKB">
        <authorList>
            <consortium name="Ensembl"/>
        </authorList>
    </citation>
    <scope>IDENTIFICATION</scope>
</reference>
<dbReference type="PANTHER" id="PTHR12080">
    <property type="entry name" value="SIGNALING LYMPHOCYTIC ACTIVATION MOLECULE"/>
    <property type="match status" value="1"/>
</dbReference>
<feature type="signal peptide" evidence="5">
    <location>
        <begin position="1"/>
        <end position="20"/>
    </location>
</feature>
<keyword evidence="3" id="KW-0472">Membrane</keyword>
<dbReference type="Gene3D" id="2.60.40.10">
    <property type="entry name" value="Immunoglobulins"/>
    <property type="match status" value="2"/>
</dbReference>
<dbReference type="InterPro" id="IPR013783">
    <property type="entry name" value="Ig-like_fold"/>
</dbReference>
<evidence type="ECO:0000256" key="5">
    <source>
        <dbReference type="SAM" id="SignalP"/>
    </source>
</evidence>
<evidence type="ECO:0000313" key="6">
    <source>
        <dbReference type="Ensembl" id="ENSSFOP00015024925.1"/>
    </source>
</evidence>
<feature type="chain" id="PRO_5034752933" description="Ig-like domain-containing protein" evidence="5">
    <location>
        <begin position="21"/>
        <end position="216"/>
    </location>
</feature>
<dbReference type="Ensembl" id="ENSSFOT00015025199.2">
    <property type="protein sequence ID" value="ENSSFOP00015024925.1"/>
    <property type="gene ID" value="ENSSFOG00015016025.2"/>
</dbReference>
<dbReference type="PANTHER" id="PTHR12080:SF48">
    <property type="entry name" value="IMMUNOGLOBULIN SUBTYPE DOMAIN-CONTAINING PROTEIN"/>
    <property type="match status" value="1"/>
</dbReference>
<evidence type="ECO:0008006" key="8">
    <source>
        <dbReference type="Google" id="ProtNLM"/>
    </source>
</evidence>
<name>A0A8C9RW49_SCLFO</name>
<dbReference type="InterPro" id="IPR015631">
    <property type="entry name" value="CD2/SLAM_rcpt"/>
</dbReference>
<sequence length="216" mass="23816">MDGCLVLALALPSVFLGVKNTEIKCIVGTTVTLPSGLNTFSNPSSIKWTINVDNSKKYIIFFSDSETIPGSYDPLRDRVSLNTTTGDLEIRSVKLTDSDTYAVEIENKEAKPVTNGTYKHELCRMSLLCSVRSGDVKFNWSSEPLPYGCYLEPLQNSTATTSSHTTSELTAWCNPDRTVDITCTVRNNMSSNTSTTATKCPLKQKCKGRKETFKIT</sequence>
<dbReference type="AlphaFoldDB" id="A0A8C9RW49"/>
<dbReference type="Proteomes" id="UP000694397">
    <property type="component" value="Chromosome 5"/>
</dbReference>
<organism evidence="6 7">
    <name type="scientific">Scleropages formosus</name>
    <name type="common">Asian bonytongue</name>
    <name type="synonym">Osteoglossum formosum</name>
    <dbReference type="NCBI Taxonomy" id="113540"/>
    <lineage>
        <taxon>Eukaryota</taxon>
        <taxon>Metazoa</taxon>
        <taxon>Chordata</taxon>
        <taxon>Craniata</taxon>
        <taxon>Vertebrata</taxon>
        <taxon>Euteleostomi</taxon>
        <taxon>Actinopterygii</taxon>
        <taxon>Neopterygii</taxon>
        <taxon>Teleostei</taxon>
        <taxon>Osteoglossocephala</taxon>
        <taxon>Osteoglossomorpha</taxon>
        <taxon>Osteoglossiformes</taxon>
        <taxon>Osteoglossidae</taxon>
        <taxon>Scleropages</taxon>
    </lineage>
</organism>
<evidence type="ECO:0000256" key="2">
    <source>
        <dbReference type="ARBA" id="ARBA00022729"/>
    </source>
</evidence>
<reference evidence="6 7" key="1">
    <citation type="submission" date="2019-04" db="EMBL/GenBank/DDBJ databases">
        <authorList>
            <consortium name="Wellcome Sanger Institute Data Sharing"/>
        </authorList>
    </citation>
    <scope>NUCLEOTIDE SEQUENCE [LARGE SCALE GENOMIC DNA]</scope>
</reference>
<protein>
    <recommendedName>
        <fullName evidence="8">Ig-like domain-containing protein</fullName>
    </recommendedName>
</protein>
<dbReference type="OrthoDB" id="8958824at2759"/>
<proteinExistence type="predicted"/>
<keyword evidence="4" id="KW-0325">Glycoprotein</keyword>
<dbReference type="InterPro" id="IPR036179">
    <property type="entry name" value="Ig-like_dom_sf"/>
</dbReference>
<evidence type="ECO:0000256" key="3">
    <source>
        <dbReference type="ARBA" id="ARBA00023136"/>
    </source>
</evidence>
<keyword evidence="2 5" id="KW-0732">Signal</keyword>
<dbReference type="GO" id="GO:0016020">
    <property type="term" value="C:membrane"/>
    <property type="evidence" value="ECO:0007669"/>
    <property type="project" value="UniProtKB-SubCell"/>
</dbReference>
<evidence type="ECO:0000313" key="7">
    <source>
        <dbReference type="Proteomes" id="UP000694397"/>
    </source>
</evidence>
<evidence type="ECO:0000256" key="1">
    <source>
        <dbReference type="ARBA" id="ARBA00004370"/>
    </source>
</evidence>
<reference evidence="6" key="2">
    <citation type="submission" date="2025-08" db="UniProtKB">
        <authorList>
            <consortium name="Ensembl"/>
        </authorList>
    </citation>
    <scope>IDENTIFICATION</scope>
</reference>